<dbReference type="AlphaFoldDB" id="A0A6A6UIA6"/>
<dbReference type="Proteomes" id="UP000799302">
    <property type="component" value="Unassembled WGS sequence"/>
</dbReference>
<feature type="compositionally biased region" description="Basic and acidic residues" evidence="1">
    <location>
        <begin position="172"/>
        <end position="193"/>
    </location>
</feature>
<keyword evidence="2" id="KW-0472">Membrane</keyword>
<gene>
    <name evidence="3" type="ORF">BT63DRAFT_422530</name>
</gene>
<evidence type="ECO:0000256" key="1">
    <source>
        <dbReference type="SAM" id="MobiDB-lite"/>
    </source>
</evidence>
<keyword evidence="4" id="KW-1185">Reference proteome</keyword>
<protein>
    <submittedName>
        <fullName evidence="3">Uncharacterized protein</fullName>
    </submittedName>
</protein>
<proteinExistence type="predicted"/>
<accession>A0A6A6UIA6</accession>
<reference evidence="3" key="1">
    <citation type="journal article" date="2020" name="Stud. Mycol.">
        <title>101 Dothideomycetes genomes: a test case for predicting lifestyles and emergence of pathogens.</title>
        <authorList>
            <person name="Haridas S."/>
            <person name="Albert R."/>
            <person name="Binder M."/>
            <person name="Bloem J."/>
            <person name="Labutti K."/>
            <person name="Salamov A."/>
            <person name="Andreopoulos B."/>
            <person name="Baker S."/>
            <person name="Barry K."/>
            <person name="Bills G."/>
            <person name="Bluhm B."/>
            <person name="Cannon C."/>
            <person name="Castanera R."/>
            <person name="Culley D."/>
            <person name="Daum C."/>
            <person name="Ezra D."/>
            <person name="Gonzalez J."/>
            <person name="Henrissat B."/>
            <person name="Kuo A."/>
            <person name="Liang C."/>
            <person name="Lipzen A."/>
            <person name="Lutzoni F."/>
            <person name="Magnuson J."/>
            <person name="Mondo S."/>
            <person name="Nolan M."/>
            <person name="Ohm R."/>
            <person name="Pangilinan J."/>
            <person name="Park H.-J."/>
            <person name="Ramirez L."/>
            <person name="Alfaro M."/>
            <person name="Sun H."/>
            <person name="Tritt A."/>
            <person name="Yoshinaga Y."/>
            <person name="Zwiers L.-H."/>
            <person name="Turgeon B."/>
            <person name="Goodwin S."/>
            <person name="Spatafora J."/>
            <person name="Crous P."/>
            <person name="Grigoriev I."/>
        </authorList>
    </citation>
    <scope>NUCLEOTIDE SEQUENCE</scope>
    <source>
        <strain evidence="3">CBS 115976</strain>
    </source>
</reference>
<evidence type="ECO:0000256" key="2">
    <source>
        <dbReference type="SAM" id="Phobius"/>
    </source>
</evidence>
<evidence type="ECO:0000313" key="4">
    <source>
        <dbReference type="Proteomes" id="UP000799302"/>
    </source>
</evidence>
<sequence length="193" mass="21948">MGLFARIHHAMVSSLTATYCLGGVILMTVAASRMPDPNISQFLKINITALTVFAGAYDLIVPLTLFLPKQSRFSPIWLDAIPWVLWVVSVALNAYEFRRIQHEGPDWDIDFRQNLALDEYVQTTIILMSCSAFMVLCHHFALGLRLVPKSQLEQWDKTRDAKRAPPPYTEYDASHLAEEPEEKESLDLKRSNV</sequence>
<keyword evidence="2" id="KW-0812">Transmembrane</keyword>
<organism evidence="3 4">
    <name type="scientific">Microthyrium microscopicum</name>
    <dbReference type="NCBI Taxonomy" id="703497"/>
    <lineage>
        <taxon>Eukaryota</taxon>
        <taxon>Fungi</taxon>
        <taxon>Dikarya</taxon>
        <taxon>Ascomycota</taxon>
        <taxon>Pezizomycotina</taxon>
        <taxon>Dothideomycetes</taxon>
        <taxon>Dothideomycetes incertae sedis</taxon>
        <taxon>Microthyriales</taxon>
        <taxon>Microthyriaceae</taxon>
        <taxon>Microthyrium</taxon>
    </lineage>
</organism>
<feature type="transmembrane region" description="Helical" evidence="2">
    <location>
        <begin position="12"/>
        <end position="31"/>
    </location>
</feature>
<dbReference type="EMBL" id="MU004232">
    <property type="protein sequence ID" value="KAF2672025.1"/>
    <property type="molecule type" value="Genomic_DNA"/>
</dbReference>
<keyword evidence="2" id="KW-1133">Transmembrane helix</keyword>
<evidence type="ECO:0000313" key="3">
    <source>
        <dbReference type="EMBL" id="KAF2672025.1"/>
    </source>
</evidence>
<feature type="transmembrane region" description="Helical" evidence="2">
    <location>
        <begin position="43"/>
        <end position="67"/>
    </location>
</feature>
<name>A0A6A6UIA6_9PEZI</name>
<feature type="transmembrane region" description="Helical" evidence="2">
    <location>
        <begin position="125"/>
        <end position="147"/>
    </location>
</feature>
<feature type="region of interest" description="Disordered" evidence="1">
    <location>
        <begin position="157"/>
        <end position="193"/>
    </location>
</feature>